<accession>A0A0F4Z7V5</accession>
<dbReference type="OrthoDB" id="3920481at2759"/>
<name>A0A0F4Z7V5_9PEZI</name>
<evidence type="ECO:0000313" key="2">
    <source>
        <dbReference type="Proteomes" id="UP000033483"/>
    </source>
</evidence>
<reference evidence="1 2" key="1">
    <citation type="submission" date="2015-03" db="EMBL/GenBank/DDBJ databases">
        <authorList>
            <person name="Radwan O."/>
            <person name="Al-Naeli F.A."/>
            <person name="Rendon G.A."/>
            <person name="Fields C."/>
        </authorList>
    </citation>
    <scope>NUCLEOTIDE SEQUENCE [LARGE SCALE GENOMIC DNA]</scope>
    <source>
        <strain evidence="1">CR-DP1</strain>
    </source>
</reference>
<gene>
    <name evidence="1" type="ORF">TD95_000114</name>
</gene>
<comment type="caution">
    <text evidence="1">The sequence shown here is derived from an EMBL/GenBank/DDBJ whole genome shotgun (WGS) entry which is preliminary data.</text>
</comment>
<evidence type="ECO:0000313" key="1">
    <source>
        <dbReference type="EMBL" id="KKA26425.1"/>
    </source>
</evidence>
<sequence length="70" mass="7562">MPSSCTASAPGCPPHIMNSPATVKVMTARCMRCARSVEITTTDDIHAYDMVVVSANLYYCTRCARAVGYN</sequence>
<dbReference type="Proteomes" id="UP000033483">
    <property type="component" value="Unassembled WGS sequence"/>
</dbReference>
<proteinExistence type="predicted"/>
<organism evidence="1 2">
    <name type="scientific">Thielaviopsis punctulata</name>
    <dbReference type="NCBI Taxonomy" id="72032"/>
    <lineage>
        <taxon>Eukaryota</taxon>
        <taxon>Fungi</taxon>
        <taxon>Dikarya</taxon>
        <taxon>Ascomycota</taxon>
        <taxon>Pezizomycotina</taxon>
        <taxon>Sordariomycetes</taxon>
        <taxon>Hypocreomycetidae</taxon>
        <taxon>Microascales</taxon>
        <taxon>Ceratocystidaceae</taxon>
        <taxon>Thielaviopsis</taxon>
    </lineage>
</organism>
<keyword evidence="2" id="KW-1185">Reference proteome</keyword>
<protein>
    <submittedName>
        <fullName evidence="1">Uncharacterized protein</fullName>
    </submittedName>
</protein>
<dbReference type="EMBL" id="LAEV01002192">
    <property type="protein sequence ID" value="KKA26425.1"/>
    <property type="molecule type" value="Genomic_DNA"/>
</dbReference>
<dbReference type="AlphaFoldDB" id="A0A0F4Z7V5"/>